<accession>A0A1N7M5M2</accession>
<feature type="domain" description="HTH lysR-type" evidence="5">
    <location>
        <begin position="1"/>
        <end position="58"/>
    </location>
</feature>
<dbReference type="InterPro" id="IPR036388">
    <property type="entry name" value="WH-like_DNA-bd_sf"/>
</dbReference>
<dbReference type="Gene3D" id="3.40.190.290">
    <property type="match status" value="1"/>
</dbReference>
<dbReference type="AlphaFoldDB" id="A0A1N7M5M2"/>
<dbReference type="SUPFAM" id="SSF53850">
    <property type="entry name" value="Periplasmic binding protein-like II"/>
    <property type="match status" value="1"/>
</dbReference>
<dbReference type="RefSeq" id="WP_076346472.1">
    <property type="nucleotide sequence ID" value="NZ_FTOO01000004.1"/>
</dbReference>
<dbReference type="InterPro" id="IPR036390">
    <property type="entry name" value="WH_DNA-bd_sf"/>
</dbReference>
<dbReference type="Gene3D" id="1.10.10.10">
    <property type="entry name" value="Winged helix-like DNA-binding domain superfamily/Winged helix DNA-binding domain"/>
    <property type="match status" value="1"/>
</dbReference>
<dbReference type="Proteomes" id="UP000186156">
    <property type="component" value="Unassembled WGS sequence"/>
</dbReference>
<dbReference type="InterPro" id="IPR005119">
    <property type="entry name" value="LysR_subst-bd"/>
</dbReference>
<reference evidence="7" key="1">
    <citation type="submission" date="2017-01" db="EMBL/GenBank/DDBJ databases">
        <authorList>
            <person name="Varghese N."/>
            <person name="Submissions S."/>
        </authorList>
    </citation>
    <scope>NUCLEOTIDE SEQUENCE [LARGE SCALE GENOMIC DNA]</scope>
    <source>
        <strain evidence="7">DSM 16176</strain>
    </source>
</reference>
<evidence type="ECO:0000313" key="7">
    <source>
        <dbReference type="Proteomes" id="UP000186156"/>
    </source>
</evidence>
<dbReference type="GO" id="GO:0000976">
    <property type="term" value="F:transcription cis-regulatory region binding"/>
    <property type="evidence" value="ECO:0007669"/>
    <property type="project" value="TreeGrafter"/>
</dbReference>
<dbReference type="PROSITE" id="PS50931">
    <property type="entry name" value="HTH_LYSR"/>
    <property type="match status" value="1"/>
</dbReference>
<evidence type="ECO:0000256" key="4">
    <source>
        <dbReference type="ARBA" id="ARBA00023163"/>
    </source>
</evidence>
<dbReference type="STRING" id="252246.SAMN05421799_104246"/>
<proteinExistence type="inferred from homology"/>
<keyword evidence="7" id="KW-1185">Reference proteome</keyword>
<dbReference type="PRINTS" id="PR00039">
    <property type="entry name" value="HTHLYSR"/>
</dbReference>
<keyword evidence="4" id="KW-0804">Transcription</keyword>
<dbReference type="CDD" id="cd05466">
    <property type="entry name" value="PBP2_LTTR_substrate"/>
    <property type="match status" value="1"/>
</dbReference>
<protein>
    <submittedName>
        <fullName evidence="6">DNA-binding transcriptional regulator, LysR family</fullName>
    </submittedName>
</protein>
<name>A0A1N7M5M2_9BACL</name>
<dbReference type="FunFam" id="1.10.10.10:FF:000001">
    <property type="entry name" value="LysR family transcriptional regulator"/>
    <property type="match status" value="1"/>
</dbReference>
<dbReference type="SUPFAM" id="SSF46785">
    <property type="entry name" value="Winged helix' DNA-binding domain"/>
    <property type="match status" value="1"/>
</dbReference>
<evidence type="ECO:0000256" key="3">
    <source>
        <dbReference type="ARBA" id="ARBA00023125"/>
    </source>
</evidence>
<organism evidence="6 7">
    <name type="scientific">Alicyclobacillus vulcanalis</name>
    <dbReference type="NCBI Taxonomy" id="252246"/>
    <lineage>
        <taxon>Bacteria</taxon>
        <taxon>Bacillati</taxon>
        <taxon>Bacillota</taxon>
        <taxon>Bacilli</taxon>
        <taxon>Bacillales</taxon>
        <taxon>Alicyclobacillaceae</taxon>
        <taxon>Alicyclobacillus</taxon>
    </lineage>
</organism>
<dbReference type="EMBL" id="FTOO01000004">
    <property type="protein sequence ID" value="SIS81416.1"/>
    <property type="molecule type" value="Genomic_DNA"/>
</dbReference>
<evidence type="ECO:0000256" key="1">
    <source>
        <dbReference type="ARBA" id="ARBA00009437"/>
    </source>
</evidence>
<keyword evidence="3 6" id="KW-0238">DNA-binding</keyword>
<dbReference type="Pfam" id="PF00126">
    <property type="entry name" value="HTH_1"/>
    <property type="match status" value="1"/>
</dbReference>
<evidence type="ECO:0000256" key="2">
    <source>
        <dbReference type="ARBA" id="ARBA00023015"/>
    </source>
</evidence>
<dbReference type="GO" id="GO:0003700">
    <property type="term" value="F:DNA-binding transcription factor activity"/>
    <property type="evidence" value="ECO:0007669"/>
    <property type="project" value="InterPro"/>
</dbReference>
<evidence type="ECO:0000313" key="6">
    <source>
        <dbReference type="EMBL" id="SIS81416.1"/>
    </source>
</evidence>
<dbReference type="OrthoDB" id="9803735at2"/>
<dbReference type="PANTHER" id="PTHR30126:SF100">
    <property type="entry name" value="LYSR-FAMILY TRANSCRIPTIONAL REGULATOR"/>
    <property type="match status" value="1"/>
</dbReference>
<keyword evidence="2" id="KW-0805">Transcription regulation</keyword>
<dbReference type="Pfam" id="PF03466">
    <property type="entry name" value="LysR_substrate"/>
    <property type="match status" value="1"/>
</dbReference>
<evidence type="ECO:0000259" key="5">
    <source>
        <dbReference type="PROSITE" id="PS50931"/>
    </source>
</evidence>
<comment type="similarity">
    <text evidence="1">Belongs to the LysR transcriptional regulatory family.</text>
</comment>
<gene>
    <name evidence="6" type="ORF">SAMN05421799_104246</name>
</gene>
<sequence length="298" mass="33537">MDFKQLHTFAVVAKEKSFTRAAEILNYAQSSVSGQIQTLEHELGVPLFDRLGRGVMLTDTGRNILPLVQSLFRIEEEIRVIALGNSEPSGTLIVGAPESLIAYRLSRMLSEFHKRYPKVHLHFQTGGCAEHREALQRGEMDVAFLLEAPVVTDGLIMEHLVDERILLVAEPSSPLATMECIAPFDLAEQVFLMVESTTGGWSYREIFEHELIQARVYPSKYMEFASVEAVKQCAISGVGIAILPEVVVRKELEERKLVALKWPAIVLPTQLAWNKDRWISSAMQAFIRSVREFVGKQE</sequence>
<dbReference type="PANTHER" id="PTHR30126">
    <property type="entry name" value="HTH-TYPE TRANSCRIPTIONAL REGULATOR"/>
    <property type="match status" value="1"/>
</dbReference>
<dbReference type="InterPro" id="IPR000847">
    <property type="entry name" value="LysR_HTH_N"/>
</dbReference>